<evidence type="ECO:0000313" key="1">
    <source>
        <dbReference type="EMBL" id="KYP32686.1"/>
    </source>
</evidence>
<proteinExistence type="predicted"/>
<dbReference type="Pfam" id="PF14223">
    <property type="entry name" value="Retrotran_gag_2"/>
    <property type="match status" value="1"/>
</dbReference>
<gene>
    <name evidence="1" type="ORF">KK1_046560</name>
</gene>
<sequence length="58" mass="6808">MDLETPKQVWDKIQDEFEGSSRVKSIKLLTLKKEFELMKTKDNESIKDYSGKLMDVVN</sequence>
<evidence type="ECO:0000313" key="2">
    <source>
        <dbReference type="Proteomes" id="UP000075243"/>
    </source>
</evidence>
<dbReference type="Proteomes" id="UP000075243">
    <property type="component" value="Unassembled WGS sequence"/>
</dbReference>
<organism evidence="1 2">
    <name type="scientific">Cajanus cajan</name>
    <name type="common">Pigeon pea</name>
    <name type="synonym">Cajanus indicus</name>
    <dbReference type="NCBI Taxonomy" id="3821"/>
    <lineage>
        <taxon>Eukaryota</taxon>
        <taxon>Viridiplantae</taxon>
        <taxon>Streptophyta</taxon>
        <taxon>Embryophyta</taxon>
        <taxon>Tracheophyta</taxon>
        <taxon>Spermatophyta</taxon>
        <taxon>Magnoliopsida</taxon>
        <taxon>eudicotyledons</taxon>
        <taxon>Gunneridae</taxon>
        <taxon>Pentapetalae</taxon>
        <taxon>rosids</taxon>
        <taxon>fabids</taxon>
        <taxon>Fabales</taxon>
        <taxon>Fabaceae</taxon>
        <taxon>Papilionoideae</taxon>
        <taxon>50 kb inversion clade</taxon>
        <taxon>NPAAA clade</taxon>
        <taxon>indigoferoid/millettioid clade</taxon>
        <taxon>Phaseoleae</taxon>
        <taxon>Cajanus</taxon>
    </lineage>
</organism>
<accession>A0A151QQY2</accession>
<keyword evidence="2" id="KW-1185">Reference proteome</keyword>
<dbReference type="EMBL" id="KQ485160">
    <property type="protein sequence ID" value="KYP32686.1"/>
    <property type="molecule type" value="Genomic_DNA"/>
</dbReference>
<name>A0A151QQY2_CAJCA</name>
<protein>
    <submittedName>
        <fullName evidence="1">Uncharacterized protein</fullName>
    </submittedName>
</protein>
<dbReference type="AlphaFoldDB" id="A0A151QQY2"/>
<dbReference type="OMA" id="QEFRGDK"/>
<dbReference type="PANTHER" id="PTHR35317:SF31">
    <property type="entry name" value="DUF4219 DOMAIN-CONTAINING PROTEIN"/>
    <property type="match status" value="1"/>
</dbReference>
<dbReference type="PANTHER" id="PTHR35317">
    <property type="entry name" value="OS04G0629600 PROTEIN"/>
    <property type="match status" value="1"/>
</dbReference>
<dbReference type="Gramene" id="C.cajan_46089.t">
    <property type="protein sequence ID" value="C.cajan_46089.t.cds1"/>
    <property type="gene ID" value="C.cajan_46089"/>
</dbReference>
<reference evidence="1" key="1">
    <citation type="journal article" date="2012" name="Nat. Biotechnol.">
        <title>Draft genome sequence of pigeonpea (Cajanus cajan), an orphan legume crop of resource-poor farmers.</title>
        <authorList>
            <person name="Varshney R.K."/>
            <person name="Chen W."/>
            <person name="Li Y."/>
            <person name="Bharti A.K."/>
            <person name="Saxena R.K."/>
            <person name="Schlueter J.A."/>
            <person name="Donoghue M.T."/>
            <person name="Azam S."/>
            <person name="Fan G."/>
            <person name="Whaley A.M."/>
            <person name="Farmer A.D."/>
            <person name="Sheridan J."/>
            <person name="Iwata A."/>
            <person name="Tuteja R."/>
            <person name="Penmetsa R.V."/>
            <person name="Wu W."/>
            <person name="Upadhyaya H.D."/>
            <person name="Yang S.P."/>
            <person name="Shah T."/>
            <person name="Saxena K.B."/>
            <person name="Michael T."/>
            <person name="McCombie W.R."/>
            <person name="Yang B."/>
            <person name="Zhang G."/>
            <person name="Yang H."/>
            <person name="Wang J."/>
            <person name="Spillane C."/>
            <person name="Cook D.R."/>
            <person name="May G.D."/>
            <person name="Xu X."/>
            <person name="Jackson S.A."/>
        </authorList>
    </citation>
    <scope>NUCLEOTIDE SEQUENCE [LARGE SCALE GENOMIC DNA]</scope>
</reference>